<accession>A0AAV7J6D4</accession>
<proteinExistence type="predicted"/>
<name>A0AAV7J6D4_COTGL</name>
<sequence length="115" mass="13108">MLVVIELKPESVRAARRQTNPTNLWGRKRTTEGRQETVAYIIRPRPPPRFALGMHTIDKVCLNNFVLLWTLCGFQDIPTFDESIPGKAKEEGEIRSHCGPDDFLAASEKRSTKTR</sequence>
<dbReference type="EMBL" id="JAHXZJ010000001">
    <property type="protein sequence ID" value="KAH0568381.1"/>
    <property type="molecule type" value="Genomic_DNA"/>
</dbReference>
<reference evidence="2 3" key="1">
    <citation type="journal article" date="2021" name="J. Hered.">
        <title>A chromosome-level genome assembly of the parasitoid wasp, Cotesia glomerata (Hymenoptera: Braconidae).</title>
        <authorList>
            <person name="Pinto B.J."/>
            <person name="Weis J.J."/>
            <person name="Gamble T."/>
            <person name="Ode P.J."/>
            <person name="Paul R."/>
            <person name="Zaspel J.M."/>
        </authorList>
    </citation>
    <scope>NUCLEOTIDE SEQUENCE [LARGE SCALE GENOMIC DNA]</scope>
    <source>
        <strain evidence="2">CgM1</strain>
    </source>
</reference>
<dbReference type="Proteomes" id="UP000826195">
    <property type="component" value="Unassembled WGS sequence"/>
</dbReference>
<feature type="region of interest" description="Disordered" evidence="1">
    <location>
        <begin position="88"/>
        <end position="115"/>
    </location>
</feature>
<comment type="caution">
    <text evidence="2">The sequence shown here is derived from an EMBL/GenBank/DDBJ whole genome shotgun (WGS) entry which is preliminary data.</text>
</comment>
<feature type="compositionally biased region" description="Basic and acidic residues" evidence="1">
    <location>
        <begin position="88"/>
        <end position="100"/>
    </location>
</feature>
<evidence type="ECO:0000313" key="2">
    <source>
        <dbReference type="EMBL" id="KAH0568381.1"/>
    </source>
</evidence>
<dbReference type="AlphaFoldDB" id="A0AAV7J6D4"/>
<protein>
    <submittedName>
        <fullName evidence="2">Uncharacterized protein</fullName>
    </submittedName>
</protein>
<gene>
    <name evidence="2" type="ORF">KQX54_020614</name>
</gene>
<keyword evidence="3" id="KW-1185">Reference proteome</keyword>
<evidence type="ECO:0000256" key="1">
    <source>
        <dbReference type="SAM" id="MobiDB-lite"/>
    </source>
</evidence>
<organism evidence="2 3">
    <name type="scientific">Cotesia glomerata</name>
    <name type="common">Lepidopteran parasitic wasp</name>
    <name type="synonym">Apanteles glomeratus</name>
    <dbReference type="NCBI Taxonomy" id="32391"/>
    <lineage>
        <taxon>Eukaryota</taxon>
        <taxon>Metazoa</taxon>
        <taxon>Ecdysozoa</taxon>
        <taxon>Arthropoda</taxon>
        <taxon>Hexapoda</taxon>
        <taxon>Insecta</taxon>
        <taxon>Pterygota</taxon>
        <taxon>Neoptera</taxon>
        <taxon>Endopterygota</taxon>
        <taxon>Hymenoptera</taxon>
        <taxon>Apocrita</taxon>
        <taxon>Ichneumonoidea</taxon>
        <taxon>Braconidae</taxon>
        <taxon>Microgastrinae</taxon>
        <taxon>Cotesia</taxon>
    </lineage>
</organism>
<evidence type="ECO:0000313" key="3">
    <source>
        <dbReference type="Proteomes" id="UP000826195"/>
    </source>
</evidence>